<organism evidence="1 2">
    <name type="scientific">Jatrophihabitans cynanchi</name>
    <dbReference type="NCBI Taxonomy" id="2944128"/>
    <lineage>
        <taxon>Bacteria</taxon>
        <taxon>Bacillati</taxon>
        <taxon>Actinomycetota</taxon>
        <taxon>Actinomycetes</taxon>
        <taxon>Jatrophihabitantales</taxon>
        <taxon>Jatrophihabitantaceae</taxon>
        <taxon>Jatrophihabitans</taxon>
    </lineage>
</organism>
<evidence type="ECO:0000313" key="2">
    <source>
        <dbReference type="Proteomes" id="UP001164693"/>
    </source>
</evidence>
<proteinExistence type="predicted"/>
<dbReference type="RefSeq" id="WP_269445775.1">
    <property type="nucleotide sequence ID" value="NZ_CP097463.1"/>
</dbReference>
<dbReference type="EMBL" id="CP097463">
    <property type="protein sequence ID" value="WAX59233.1"/>
    <property type="molecule type" value="Genomic_DNA"/>
</dbReference>
<evidence type="ECO:0008006" key="3">
    <source>
        <dbReference type="Google" id="ProtNLM"/>
    </source>
</evidence>
<protein>
    <recommendedName>
        <fullName evidence="3">Glycosyltransferase</fullName>
    </recommendedName>
</protein>
<dbReference type="Gene3D" id="3.40.50.2000">
    <property type="entry name" value="Glycogen Phosphorylase B"/>
    <property type="match status" value="1"/>
</dbReference>
<reference evidence="1" key="1">
    <citation type="submission" date="2022-05" db="EMBL/GenBank/DDBJ databases">
        <title>Jatrophihabitans sp. SB3-54 whole genome sequence.</title>
        <authorList>
            <person name="Suh M.K."/>
            <person name="Eom M.K."/>
            <person name="Kim J.S."/>
            <person name="Kim H.S."/>
            <person name="Do H.E."/>
            <person name="Shin Y.K."/>
            <person name="Lee J.-S."/>
        </authorList>
    </citation>
    <scope>NUCLEOTIDE SEQUENCE</scope>
    <source>
        <strain evidence="1">SB3-54</strain>
    </source>
</reference>
<dbReference type="Proteomes" id="UP001164693">
    <property type="component" value="Chromosome"/>
</dbReference>
<gene>
    <name evidence="1" type="ORF">M6B22_10830</name>
</gene>
<evidence type="ECO:0000313" key="1">
    <source>
        <dbReference type="EMBL" id="WAX59233.1"/>
    </source>
</evidence>
<name>A0ABY7K5T7_9ACTN</name>
<keyword evidence="2" id="KW-1185">Reference proteome</keyword>
<sequence length="368" mass="38588">MPMTVLVEPHPSGHRFQAVANVALLAARTSDVLLLTSVGATASEEFAAYLSDVPIKVEERFAAILPSTREQARAIAQACRAGDVATVVLMDADQALKRWWFVAPRVLRRLPRRPRVVFMLTRYPARLSLTDRTGWKLRLSKAILVLAAMATGSLHRVAGFAGRDDLTRGRLVKRARDPAVCLAHSRDRARLRAELGLPGNRSLVGIFGVLTDRKHAPLVLGAIGASGCDADLLLAGRVKPDVAAWLDALPDALRSRVIVRDGFLANATLDALVASVDVVAIAMTNNGPSGIMGKALAAGVPVVSAGSTVRARELAATGNGEAAELTAAGLGAALGRILCRGGAPVRPPRVPPATGESFAATLLGLDGS</sequence>
<accession>A0ABY7K5T7</accession>
<dbReference type="SUPFAM" id="SSF53756">
    <property type="entry name" value="UDP-Glycosyltransferase/glycogen phosphorylase"/>
    <property type="match status" value="1"/>
</dbReference>